<accession>A0A9W6P9C8</accession>
<name>A0A9W6P9C8_9ACTN</name>
<proteinExistence type="predicted"/>
<sequence length="158" mass="17470">MEKEGLAGLPAASLVLASVPEEPDDVAAQFLIASTVNDSVVGFCSFSRVGAGGSLMQIDVLMDPETGALGITLEANVLLVNYAFAQWEVDRVCFWSAEEDSEMFGANRAIIREEKILPEGIRNPLENKSARLFVIDRSYWEKYGARFLKWLVRIPADR</sequence>
<gene>
    <name evidence="1" type="ORF">Nans01_43710</name>
</gene>
<dbReference type="Gene3D" id="3.40.630.30">
    <property type="match status" value="1"/>
</dbReference>
<comment type="caution">
    <text evidence="1">The sequence shown here is derived from an EMBL/GenBank/DDBJ whole genome shotgun (WGS) entry which is preliminary data.</text>
</comment>
<organism evidence="1 2">
    <name type="scientific">Nocardiopsis ansamitocini</name>
    <dbReference type="NCBI Taxonomy" id="1670832"/>
    <lineage>
        <taxon>Bacteria</taxon>
        <taxon>Bacillati</taxon>
        <taxon>Actinomycetota</taxon>
        <taxon>Actinomycetes</taxon>
        <taxon>Streptosporangiales</taxon>
        <taxon>Nocardiopsidaceae</taxon>
        <taxon>Nocardiopsis</taxon>
    </lineage>
</organism>
<evidence type="ECO:0000313" key="2">
    <source>
        <dbReference type="Proteomes" id="UP001165092"/>
    </source>
</evidence>
<evidence type="ECO:0000313" key="1">
    <source>
        <dbReference type="EMBL" id="GLU50020.1"/>
    </source>
</evidence>
<dbReference type="Proteomes" id="UP001165092">
    <property type="component" value="Unassembled WGS sequence"/>
</dbReference>
<protein>
    <submittedName>
        <fullName evidence="1">Uncharacterized protein</fullName>
    </submittedName>
</protein>
<dbReference type="EMBL" id="BSQG01000011">
    <property type="protein sequence ID" value="GLU50020.1"/>
    <property type="molecule type" value="Genomic_DNA"/>
</dbReference>
<reference evidence="1" key="1">
    <citation type="submission" date="2023-02" db="EMBL/GenBank/DDBJ databases">
        <title>Nocardiopsis ansamitocini NBRC 112285.</title>
        <authorList>
            <person name="Ichikawa N."/>
            <person name="Sato H."/>
            <person name="Tonouchi N."/>
        </authorList>
    </citation>
    <scope>NUCLEOTIDE SEQUENCE</scope>
    <source>
        <strain evidence="1">NBRC 112285</strain>
    </source>
</reference>
<dbReference type="RefSeq" id="WP_285761565.1">
    <property type="nucleotide sequence ID" value="NZ_BSQG01000011.1"/>
</dbReference>
<dbReference type="AlphaFoldDB" id="A0A9W6P9C8"/>
<keyword evidence="2" id="KW-1185">Reference proteome</keyword>